<evidence type="ECO:0000259" key="1">
    <source>
        <dbReference type="SMART" id="SM00746"/>
    </source>
</evidence>
<feature type="domain" description="TRASH" evidence="1">
    <location>
        <begin position="23"/>
        <end position="61"/>
    </location>
</feature>
<dbReference type="AlphaFoldDB" id="T1B013"/>
<dbReference type="InterPro" id="IPR011017">
    <property type="entry name" value="TRASH_dom"/>
</dbReference>
<dbReference type="InterPro" id="IPR007029">
    <property type="entry name" value="YHS_dom"/>
</dbReference>
<sequence length="74" mass="8175">FALLYWTYRNRLRLGGGVGHSLDPVCGMQVQTANAPASVIRNGHLVYFCSDHCRDRFEASGDRHGEPPIGDRCG</sequence>
<evidence type="ECO:0000313" key="2">
    <source>
        <dbReference type="EMBL" id="EQD63117.1"/>
    </source>
</evidence>
<dbReference type="Pfam" id="PF04945">
    <property type="entry name" value="YHS"/>
    <property type="match status" value="1"/>
</dbReference>
<gene>
    <name evidence="2" type="ORF">B1A_09288</name>
</gene>
<dbReference type="InterPro" id="IPR009078">
    <property type="entry name" value="Ferritin-like_SF"/>
</dbReference>
<reference evidence="2" key="1">
    <citation type="submission" date="2013-08" db="EMBL/GenBank/DDBJ databases">
        <authorList>
            <person name="Mendez C."/>
            <person name="Richter M."/>
            <person name="Ferrer M."/>
            <person name="Sanchez J."/>
        </authorList>
    </citation>
    <scope>NUCLEOTIDE SEQUENCE</scope>
</reference>
<reference evidence="2" key="2">
    <citation type="journal article" date="2014" name="ISME J.">
        <title>Microbial stratification in low pH oxic and suboxic macroscopic growths along an acid mine drainage.</title>
        <authorList>
            <person name="Mendez-Garcia C."/>
            <person name="Mesa V."/>
            <person name="Sprenger R.R."/>
            <person name="Richter M."/>
            <person name="Diez M.S."/>
            <person name="Solano J."/>
            <person name="Bargiela R."/>
            <person name="Golyshina O.V."/>
            <person name="Manteca A."/>
            <person name="Ramos J.L."/>
            <person name="Gallego J.R."/>
            <person name="Llorente I."/>
            <person name="Martins Dos Santos V.A."/>
            <person name="Jensen O.N."/>
            <person name="Pelaez A.I."/>
            <person name="Sanchez J."/>
            <person name="Ferrer M."/>
        </authorList>
    </citation>
    <scope>NUCLEOTIDE SEQUENCE</scope>
</reference>
<dbReference type="EMBL" id="AUZX01006610">
    <property type="protein sequence ID" value="EQD63117.1"/>
    <property type="molecule type" value="Genomic_DNA"/>
</dbReference>
<accession>T1B013</accession>
<feature type="non-terminal residue" evidence="2">
    <location>
        <position position="1"/>
    </location>
</feature>
<proteinExistence type="predicted"/>
<protein>
    <submittedName>
        <fullName evidence="2">YHS domain protein</fullName>
    </submittedName>
</protein>
<dbReference type="SMART" id="SM00746">
    <property type="entry name" value="TRASH"/>
    <property type="match status" value="1"/>
</dbReference>
<comment type="caution">
    <text evidence="2">The sequence shown here is derived from an EMBL/GenBank/DDBJ whole genome shotgun (WGS) entry which is preliminary data.</text>
</comment>
<dbReference type="SUPFAM" id="SSF47240">
    <property type="entry name" value="Ferritin-like"/>
    <property type="match status" value="1"/>
</dbReference>
<name>T1B013_9ZZZZ</name>
<organism evidence="2">
    <name type="scientific">mine drainage metagenome</name>
    <dbReference type="NCBI Taxonomy" id="410659"/>
    <lineage>
        <taxon>unclassified sequences</taxon>
        <taxon>metagenomes</taxon>
        <taxon>ecological metagenomes</taxon>
    </lineage>
</organism>